<proteinExistence type="inferred from homology"/>
<protein>
    <submittedName>
        <fullName evidence="4">Uncharacterized protein</fullName>
    </submittedName>
</protein>
<organism evidence="4 5">
    <name type="scientific">Cannabis sativa</name>
    <name type="common">Hemp</name>
    <name type="synonym">Marijuana</name>
    <dbReference type="NCBI Taxonomy" id="3483"/>
    <lineage>
        <taxon>Eukaryota</taxon>
        <taxon>Viridiplantae</taxon>
        <taxon>Streptophyta</taxon>
        <taxon>Embryophyta</taxon>
        <taxon>Tracheophyta</taxon>
        <taxon>Spermatophyta</taxon>
        <taxon>Magnoliopsida</taxon>
        <taxon>eudicotyledons</taxon>
        <taxon>Gunneridae</taxon>
        <taxon>Pentapetalae</taxon>
        <taxon>rosids</taxon>
        <taxon>fabids</taxon>
        <taxon>Rosales</taxon>
        <taxon>Cannabaceae</taxon>
        <taxon>Cannabis</taxon>
    </lineage>
</organism>
<sequence length="188" mass="21038">MEKIIKVEIISRDIVKPSSPTPTHLKNYNLCLLDQFYPEFHCGIILFYSSPQTNYHQNDNQNYCRTLKNSLADTLTDFYPIAGRFKDTSSIDCNDQGACVVQAKINSSLSNFLGGLSQPSCSNSVQKNLKMFIPSLDSVTMESASSSILIAQLTEFECGGIAICFSLMHRFCDLASVVVFLRSPEKRR</sequence>
<evidence type="ECO:0000256" key="2">
    <source>
        <dbReference type="ARBA" id="ARBA00022679"/>
    </source>
</evidence>
<evidence type="ECO:0000256" key="1">
    <source>
        <dbReference type="ARBA" id="ARBA00009861"/>
    </source>
</evidence>
<dbReference type="Gene3D" id="3.30.559.10">
    <property type="entry name" value="Chloramphenicol acetyltransferase-like domain"/>
    <property type="match status" value="1"/>
</dbReference>
<dbReference type="Pfam" id="PF02458">
    <property type="entry name" value="Transferase"/>
    <property type="match status" value="1"/>
</dbReference>
<keyword evidence="5" id="KW-1185">Reference proteome</keyword>
<dbReference type="PANTHER" id="PTHR31623:SF17">
    <property type="entry name" value="F21J9.9"/>
    <property type="match status" value="1"/>
</dbReference>
<keyword evidence="2" id="KW-0808">Transferase</keyword>
<reference evidence="4 5" key="1">
    <citation type="journal article" date="2020" name="bioRxiv">
        <title>Sequence and annotation of 42 cannabis genomes reveals extensive copy number variation in cannabinoid synthesis and pathogen resistance genes.</title>
        <authorList>
            <person name="Mckernan K.J."/>
            <person name="Helbert Y."/>
            <person name="Kane L.T."/>
            <person name="Ebling H."/>
            <person name="Zhang L."/>
            <person name="Liu B."/>
            <person name="Eaton Z."/>
            <person name="Mclaughlin S."/>
            <person name="Kingan S."/>
            <person name="Baybayan P."/>
            <person name="Concepcion G."/>
            <person name="Jordan M."/>
            <person name="Riva A."/>
            <person name="Barbazuk W."/>
            <person name="Harkins T."/>
        </authorList>
    </citation>
    <scope>NUCLEOTIDE SEQUENCE [LARGE SCALE GENOMIC DNA]</scope>
    <source>
        <strain evidence="5">cv. Jamaican Lion 4</strain>
        <tissue evidence="4">Leaf</tissue>
    </source>
</reference>
<name>A0A7J6EW62_CANSA</name>
<dbReference type="InterPro" id="IPR023213">
    <property type="entry name" value="CAT-like_dom_sf"/>
</dbReference>
<evidence type="ECO:0000313" key="4">
    <source>
        <dbReference type="EMBL" id="KAF4362661.1"/>
    </source>
</evidence>
<dbReference type="GO" id="GO:0016746">
    <property type="term" value="F:acyltransferase activity"/>
    <property type="evidence" value="ECO:0007669"/>
    <property type="project" value="UniProtKB-KW"/>
</dbReference>
<dbReference type="Proteomes" id="UP000583929">
    <property type="component" value="Unassembled WGS sequence"/>
</dbReference>
<comment type="similarity">
    <text evidence="1">Belongs to the plant acyltransferase family.</text>
</comment>
<dbReference type="PANTHER" id="PTHR31623">
    <property type="entry name" value="F21J9.9"/>
    <property type="match status" value="1"/>
</dbReference>
<evidence type="ECO:0000256" key="3">
    <source>
        <dbReference type="ARBA" id="ARBA00023315"/>
    </source>
</evidence>
<gene>
    <name evidence="4" type="ORF">G4B88_026223</name>
</gene>
<dbReference type="EMBL" id="JAATIQ010000309">
    <property type="protein sequence ID" value="KAF4362661.1"/>
    <property type="molecule type" value="Genomic_DNA"/>
</dbReference>
<keyword evidence="3" id="KW-0012">Acyltransferase</keyword>
<accession>A0A7J6EW62</accession>
<evidence type="ECO:0000313" key="5">
    <source>
        <dbReference type="Proteomes" id="UP000583929"/>
    </source>
</evidence>
<dbReference type="AlphaFoldDB" id="A0A7J6EW62"/>
<comment type="caution">
    <text evidence="4">The sequence shown here is derived from an EMBL/GenBank/DDBJ whole genome shotgun (WGS) entry which is preliminary data.</text>
</comment>